<gene>
    <name evidence="1" type="ORF">NEIFLAOT_01723</name>
</gene>
<accession>C0EP33</accession>
<name>C0EP33_NEIFL</name>
<reference evidence="1 2" key="1">
    <citation type="submission" date="2009-01" db="EMBL/GenBank/DDBJ databases">
        <authorList>
            <person name="Fulton L."/>
            <person name="Clifton S."/>
            <person name="Chinwalla A.T."/>
            <person name="Mitreva M."/>
            <person name="Sodergren E."/>
            <person name="Weinstock G."/>
            <person name="Clifton S."/>
            <person name="Dooling D.J."/>
            <person name="Fulton B."/>
            <person name="Minx P."/>
            <person name="Pepin K.H."/>
            <person name="Johnson M."/>
            <person name="Bhonagiri V."/>
            <person name="Nash W.E."/>
            <person name="Mardis E.R."/>
            <person name="Wilson R.K."/>
        </authorList>
    </citation>
    <scope>NUCLEOTIDE SEQUENCE [LARGE SCALE GENOMIC DNA]</scope>
    <source>
        <strain evidence="1 2">NRL30031/H210</strain>
    </source>
</reference>
<dbReference type="AlphaFoldDB" id="C0EP33"/>
<organism evidence="1 2">
    <name type="scientific">Neisseria flavescens NRL30031/H210</name>
    <dbReference type="NCBI Taxonomy" id="546264"/>
    <lineage>
        <taxon>Bacteria</taxon>
        <taxon>Pseudomonadati</taxon>
        <taxon>Pseudomonadota</taxon>
        <taxon>Betaproteobacteria</taxon>
        <taxon>Neisseriales</taxon>
        <taxon>Neisseriaceae</taxon>
        <taxon>Neisseria</taxon>
    </lineage>
</organism>
<evidence type="ECO:0000313" key="2">
    <source>
        <dbReference type="Proteomes" id="UP000004457"/>
    </source>
</evidence>
<sequence>MKIERTERVEINVSVLQKPAITVRLEPCAKPFVPPDVAVAEVPPLADLIFNYNLGVL</sequence>
<evidence type="ECO:0000313" key="1">
    <source>
        <dbReference type="EMBL" id="EEG33157.1"/>
    </source>
</evidence>
<dbReference type="EMBL" id="ACEN01000080">
    <property type="protein sequence ID" value="EEG33157.1"/>
    <property type="molecule type" value="Genomic_DNA"/>
</dbReference>
<protein>
    <submittedName>
        <fullName evidence="1">Uncharacterized protein</fullName>
    </submittedName>
</protein>
<dbReference type="RefSeq" id="WP_003680980.1">
    <property type="nucleotide sequence ID" value="NZ_ACEN01000080.1"/>
</dbReference>
<comment type="caution">
    <text evidence="1">The sequence shown here is derived from an EMBL/GenBank/DDBJ whole genome shotgun (WGS) entry which is preliminary data.</text>
</comment>
<dbReference type="Proteomes" id="UP000004457">
    <property type="component" value="Unassembled WGS sequence"/>
</dbReference>
<proteinExistence type="predicted"/>
<keyword evidence="2" id="KW-1185">Reference proteome</keyword>